<reference evidence="3 4" key="1">
    <citation type="journal article" date="2012" name="Eukaryot. Cell">
        <title>Genome sequence of the Trichosporon asahii environmental strain CBS 8904.</title>
        <authorList>
            <person name="Yang R.Y."/>
            <person name="Li H.T."/>
            <person name="Zhu H."/>
            <person name="Zhou G.P."/>
            <person name="Wang M."/>
            <person name="Wang L."/>
        </authorList>
    </citation>
    <scope>NUCLEOTIDE SEQUENCE [LARGE SCALE GENOMIC DNA]</scope>
    <source>
        <strain evidence="3 4">CBS 8904</strain>
    </source>
</reference>
<feature type="compositionally biased region" description="Basic residues" evidence="1">
    <location>
        <begin position="1"/>
        <end position="19"/>
    </location>
</feature>
<organism evidence="3 4">
    <name type="scientific">Trichosporon asahii var. asahii (strain CBS 8904)</name>
    <name type="common">Yeast</name>
    <dbReference type="NCBI Taxonomy" id="1220162"/>
    <lineage>
        <taxon>Eukaryota</taxon>
        <taxon>Fungi</taxon>
        <taxon>Dikarya</taxon>
        <taxon>Basidiomycota</taxon>
        <taxon>Agaricomycotina</taxon>
        <taxon>Tremellomycetes</taxon>
        <taxon>Trichosporonales</taxon>
        <taxon>Trichosporonaceae</taxon>
        <taxon>Trichosporon</taxon>
    </lineage>
</organism>
<feature type="region of interest" description="Disordered" evidence="1">
    <location>
        <begin position="373"/>
        <end position="411"/>
    </location>
</feature>
<sequence length="411" mass="42217">MVDKRKGKASAPVKRKLRRIASPTPSPSPPPSTRPQDSLPSLPSPSPALPSPTRPPSPPSSPTRPPEPATEAAEATEAAASTLLAPLARAPGPAPVTDQSFSSEENLFRLYVAAARLGYDLIDVPGDGDCALHAVVHGLLPFGIQTNVATLRAGLVEAASADDYLVAAAMSAFEAESPGHGPARHGDWLASMAHRGTFLDNTALSALATAIDRPIHVFTPSSARVAVYAPSNSVSNVGAPVHVGLNPELFRRDDQGNEIPTSPGHYFAAVAGGALDVPSRVTEVARRMLSRLLAEHNRRIADYPGSLADAGDADIRTELEENGKRLARSVVIVAGLERGVSPELAGTGKVGVANVSAPGGGHTGHGVAERRVAAAADSAGAAGERGGGSPARVGPRARQVSEEVPSAGTLW</sequence>
<dbReference type="Proteomes" id="UP000006757">
    <property type="component" value="Unassembled WGS sequence"/>
</dbReference>
<keyword evidence="4" id="KW-1185">Reference proteome</keyword>
<protein>
    <recommendedName>
        <fullName evidence="2">OTU domain-containing protein</fullName>
    </recommendedName>
</protein>
<proteinExistence type="predicted"/>
<gene>
    <name evidence="3" type="ORF">A1Q2_07710</name>
</gene>
<evidence type="ECO:0000259" key="2">
    <source>
        <dbReference type="PROSITE" id="PS50802"/>
    </source>
</evidence>
<accession>K1W8D3</accession>
<comment type="caution">
    <text evidence="3">The sequence shown here is derived from an EMBL/GenBank/DDBJ whole genome shotgun (WGS) entry which is preliminary data.</text>
</comment>
<dbReference type="InParanoid" id="K1W8D3"/>
<dbReference type="EMBL" id="AMBO01000400">
    <property type="protein sequence ID" value="EKC97913.1"/>
    <property type="molecule type" value="Genomic_DNA"/>
</dbReference>
<dbReference type="AlphaFoldDB" id="K1W8D3"/>
<feature type="compositionally biased region" description="Low complexity" evidence="1">
    <location>
        <begin position="373"/>
        <end position="382"/>
    </location>
</feature>
<feature type="region of interest" description="Disordered" evidence="1">
    <location>
        <begin position="1"/>
        <end position="77"/>
    </location>
</feature>
<dbReference type="Gene3D" id="3.90.70.80">
    <property type="match status" value="1"/>
</dbReference>
<evidence type="ECO:0000256" key="1">
    <source>
        <dbReference type="SAM" id="MobiDB-lite"/>
    </source>
</evidence>
<dbReference type="CDD" id="cd22744">
    <property type="entry name" value="OTU"/>
    <property type="match status" value="1"/>
</dbReference>
<feature type="compositionally biased region" description="Pro residues" evidence="1">
    <location>
        <begin position="42"/>
        <end position="68"/>
    </location>
</feature>
<dbReference type="Pfam" id="PF02338">
    <property type="entry name" value="OTU"/>
    <property type="match status" value="1"/>
</dbReference>
<feature type="domain" description="OTU" evidence="2">
    <location>
        <begin position="119"/>
        <end position="272"/>
    </location>
</feature>
<dbReference type="InterPro" id="IPR003323">
    <property type="entry name" value="OTU_dom"/>
</dbReference>
<evidence type="ECO:0000313" key="3">
    <source>
        <dbReference type="EMBL" id="EKC97913.1"/>
    </source>
</evidence>
<feature type="compositionally biased region" description="Pro residues" evidence="1">
    <location>
        <begin position="24"/>
        <end position="33"/>
    </location>
</feature>
<evidence type="ECO:0000313" key="4">
    <source>
        <dbReference type="Proteomes" id="UP000006757"/>
    </source>
</evidence>
<name>K1W8D3_TRIAC</name>
<dbReference type="PROSITE" id="PS50802">
    <property type="entry name" value="OTU"/>
    <property type="match status" value="1"/>
</dbReference>
<dbReference type="HOGENOM" id="CLU_669374_0_0_1"/>